<keyword evidence="3 9" id="KW-0812">Transmembrane</keyword>
<evidence type="ECO:0000256" key="8">
    <source>
        <dbReference type="ARBA" id="ARBA00049560"/>
    </source>
</evidence>
<feature type="transmembrane region" description="Helical" evidence="9">
    <location>
        <begin position="141"/>
        <end position="163"/>
    </location>
</feature>
<evidence type="ECO:0000256" key="9">
    <source>
        <dbReference type="SAM" id="Phobius"/>
    </source>
</evidence>
<keyword evidence="10" id="KW-1185">Reference proteome</keyword>
<dbReference type="GO" id="GO:0047408">
    <property type="term" value="F:alkenylglycerophosphocholine hydrolase activity"/>
    <property type="evidence" value="ECO:0007669"/>
    <property type="project" value="UniProtKB-EC"/>
</dbReference>
<dbReference type="InterPro" id="IPR012506">
    <property type="entry name" value="TMEM86B-like"/>
</dbReference>
<feature type="transmembrane region" description="Helical" evidence="9">
    <location>
        <begin position="76"/>
        <end position="97"/>
    </location>
</feature>
<feature type="transmembrane region" description="Helical" evidence="9">
    <location>
        <begin position="9"/>
        <end position="28"/>
    </location>
</feature>
<protein>
    <recommendedName>
        <fullName evidence="6">lysoplasmalogenase</fullName>
        <ecNumber evidence="6">3.3.2.2</ecNumber>
    </recommendedName>
</protein>
<dbReference type="PANTHER" id="PTHR31885:SF6">
    <property type="entry name" value="GH04784P"/>
    <property type="match status" value="1"/>
</dbReference>
<name>A0A1I7ZWS5_9BILA</name>
<dbReference type="EC" id="3.3.2.2" evidence="6"/>
<evidence type="ECO:0000256" key="7">
    <source>
        <dbReference type="ARBA" id="ARBA00049458"/>
    </source>
</evidence>
<reference evidence="11" key="1">
    <citation type="submission" date="2016-11" db="UniProtKB">
        <authorList>
            <consortium name="WormBaseParasite"/>
        </authorList>
    </citation>
    <scope>IDENTIFICATION</scope>
</reference>
<dbReference type="GO" id="GO:0016020">
    <property type="term" value="C:membrane"/>
    <property type="evidence" value="ECO:0007669"/>
    <property type="project" value="UniProtKB-SubCell"/>
</dbReference>
<dbReference type="WBParaSite" id="L893_g30535.t1">
    <property type="protein sequence ID" value="L893_g30535.t1"/>
    <property type="gene ID" value="L893_g30535"/>
</dbReference>
<evidence type="ECO:0000256" key="4">
    <source>
        <dbReference type="ARBA" id="ARBA00022989"/>
    </source>
</evidence>
<evidence type="ECO:0000313" key="10">
    <source>
        <dbReference type="Proteomes" id="UP000095287"/>
    </source>
</evidence>
<comment type="catalytic activity">
    <reaction evidence="7">
        <text>a 1-O-(1Z-alkenyl)-sn-glycero-3-phosphoethanolamine + H2O = a 2,3-saturated aldehyde + sn-glycero-3-phosphoethanolamine</text>
        <dbReference type="Rhea" id="RHEA:16905"/>
        <dbReference type="ChEBI" id="CHEBI:15377"/>
        <dbReference type="ChEBI" id="CHEBI:73359"/>
        <dbReference type="ChEBI" id="CHEBI:77288"/>
        <dbReference type="ChEBI" id="CHEBI:143890"/>
        <dbReference type="EC" id="3.3.2.2"/>
    </reaction>
</comment>
<keyword evidence="4 9" id="KW-1133">Transmembrane helix</keyword>
<proteinExistence type="inferred from homology"/>
<dbReference type="Proteomes" id="UP000095287">
    <property type="component" value="Unplaced"/>
</dbReference>
<dbReference type="PANTHER" id="PTHR31885">
    <property type="entry name" value="GH04784P"/>
    <property type="match status" value="1"/>
</dbReference>
<evidence type="ECO:0000256" key="3">
    <source>
        <dbReference type="ARBA" id="ARBA00022692"/>
    </source>
</evidence>
<evidence type="ECO:0000256" key="1">
    <source>
        <dbReference type="ARBA" id="ARBA00004141"/>
    </source>
</evidence>
<keyword evidence="5 9" id="KW-0472">Membrane</keyword>
<organism evidence="10 11">
    <name type="scientific">Steinernema glaseri</name>
    <dbReference type="NCBI Taxonomy" id="37863"/>
    <lineage>
        <taxon>Eukaryota</taxon>
        <taxon>Metazoa</taxon>
        <taxon>Ecdysozoa</taxon>
        <taxon>Nematoda</taxon>
        <taxon>Chromadorea</taxon>
        <taxon>Rhabditida</taxon>
        <taxon>Tylenchina</taxon>
        <taxon>Panagrolaimomorpha</taxon>
        <taxon>Strongyloidoidea</taxon>
        <taxon>Steinernematidae</taxon>
        <taxon>Steinernema</taxon>
    </lineage>
</organism>
<evidence type="ECO:0000256" key="2">
    <source>
        <dbReference type="ARBA" id="ARBA00007375"/>
    </source>
</evidence>
<sequence length="223" mass="24270">MTFPGSKTTFLFLTAVPYTFLVGLFYFQTDGFDFSSSGYSVWKPSAKLTAGVVLFGAVMNHACLKPYVGEYPVSSLVMLLYSVLLSSTVIISGSMWLKGSTDQKAGHQENKIRFAGFALFAFSDSLLLLEHSDLVVLPFSPLFILGTYFVAQFAILSFALFAFSDSLLLLEHSDLVVLPFSPLLILGTYFAAQFVILSAACVAADRAVPSTPFASCVSRKKLK</sequence>
<evidence type="ECO:0000313" key="11">
    <source>
        <dbReference type="WBParaSite" id="L893_g30535.t1"/>
    </source>
</evidence>
<feature type="transmembrane region" description="Helical" evidence="9">
    <location>
        <begin position="183"/>
        <end position="204"/>
    </location>
</feature>
<comment type="catalytic activity">
    <reaction evidence="8">
        <text>a 1-O-(1Z-alkenyl)-sn-glycero-3-phosphocholine + H2O = a 2,3-saturated aldehyde + sn-glycerol 3-phosphocholine</text>
        <dbReference type="Rhea" id="RHEA:22544"/>
        <dbReference type="ChEBI" id="CHEBI:15377"/>
        <dbReference type="ChEBI" id="CHEBI:16870"/>
        <dbReference type="ChEBI" id="CHEBI:73359"/>
        <dbReference type="ChEBI" id="CHEBI:77287"/>
        <dbReference type="EC" id="3.3.2.2"/>
    </reaction>
</comment>
<accession>A0A1I7ZWS5</accession>
<dbReference type="Pfam" id="PF07947">
    <property type="entry name" value="YhhN"/>
    <property type="match status" value="1"/>
</dbReference>
<comment type="subcellular location">
    <subcellularLocation>
        <location evidence="1">Membrane</location>
        <topology evidence="1">Multi-pass membrane protein</topology>
    </subcellularLocation>
</comment>
<evidence type="ECO:0000256" key="5">
    <source>
        <dbReference type="ARBA" id="ARBA00023136"/>
    </source>
</evidence>
<comment type="similarity">
    <text evidence="2">Belongs to the TMEM86 family.</text>
</comment>
<dbReference type="AlphaFoldDB" id="A0A1I7ZWS5"/>
<feature type="transmembrane region" description="Helical" evidence="9">
    <location>
        <begin position="48"/>
        <end position="64"/>
    </location>
</feature>
<evidence type="ECO:0000256" key="6">
    <source>
        <dbReference type="ARBA" id="ARBA00035673"/>
    </source>
</evidence>
<feature type="transmembrane region" description="Helical" evidence="9">
    <location>
        <begin position="112"/>
        <end position="129"/>
    </location>
</feature>